<dbReference type="Proteomes" id="UP001172386">
    <property type="component" value="Unassembled WGS sequence"/>
</dbReference>
<evidence type="ECO:0000313" key="2">
    <source>
        <dbReference type="Proteomes" id="UP001172386"/>
    </source>
</evidence>
<name>A0ACC3A4T3_9EURO</name>
<proteinExistence type="predicted"/>
<keyword evidence="2" id="KW-1185">Reference proteome</keyword>
<evidence type="ECO:0000313" key="1">
    <source>
        <dbReference type="EMBL" id="KAJ9655057.1"/>
    </source>
</evidence>
<organism evidence="1 2">
    <name type="scientific">Neophaeococcomyces mojaviensis</name>
    <dbReference type="NCBI Taxonomy" id="3383035"/>
    <lineage>
        <taxon>Eukaryota</taxon>
        <taxon>Fungi</taxon>
        <taxon>Dikarya</taxon>
        <taxon>Ascomycota</taxon>
        <taxon>Pezizomycotina</taxon>
        <taxon>Eurotiomycetes</taxon>
        <taxon>Chaetothyriomycetidae</taxon>
        <taxon>Chaetothyriales</taxon>
        <taxon>Chaetothyriales incertae sedis</taxon>
        <taxon>Neophaeococcomyces</taxon>
    </lineage>
</organism>
<accession>A0ACC3A4T3</accession>
<sequence length="653" mass="74442">MFEPQRAMSVYQGHEPTDVFDKVQDLERQLQDVKQQLERLRASEHATDQHTYQHITALDVLPEISDVTRSPRRMLKARPPYDLSIARAHLLDVGRGLLKPPIMPSTPDDLDRRAPPLTSLPPRDVAESCLDVYYESVHRRFQIPFWPEFCRNLWRLYNNNNPSSRVNRETIALSFAVLALGALHSPNPAVKKLNEAFVMVAYSHMDMWVDRIGIDQGLVTFLISIYMTEINRRSTSWVWLGSAIRIAQDQGLHIQGGHWSPVEGEMRKRMWYSLYVCDRTMATEIGRPMLINDDDCDTEYPEILEEEENISPGDLHPQKPLVLLASIHVARLLSPLAKLCRSLCVTIEATKKFESHLADCMNSFPPQLRLGTGGPLDPFTISPLLQFQNARLFLYRHNMSPACSSEQRSLAIENCTRTAQDTAKVISRCYLAEGNADNIEGRLRAAATSLTCTHLWRSMLFLAFNQLWRDFHALLHYSALIGDEKPVNISCGRHLSLFFKILIDRHTTRDTTAIEGDEELIVFLSGDLQGGTNSWVWNNAETGTLLSRRQKHSRARYDVAGEGASVPHDTMSWNPMLSEEEVQQWGGWDKVREAAQYLEQLQRYRHTQAEHHLLSLETTKNIPPTANPDQGRPSQRTDTTDTTKSRMLIASIT</sequence>
<reference evidence="1" key="1">
    <citation type="submission" date="2022-10" db="EMBL/GenBank/DDBJ databases">
        <title>Culturing micro-colonial fungi from biological soil crusts in the Mojave desert and describing Neophaeococcomyces mojavensis, and introducing the new genera and species Taxawa tesnikishii.</title>
        <authorList>
            <person name="Kurbessoian T."/>
            <person name="Stajich J.E."/>
        </authorList>
    </citation>
    <scope>NUCLEOTIDE SEQUENCE</scope>
    <source>
        <strain evidence="1">JES_112</strain>
    </source>
</reference>
<dbReference type="EMBL" id="JAPDRQ010000105">
    <property type="protein sequence ID" value="KAJ9655057.1"/>
    <property type="molecule type" value="Genomic_DNA"/>
</dbReference>
<protein>
    <submittedName>
        <fullName evidence="1">Uncharacterized protein</fullName>
    </submittedName>
</protein>
<comment type="caution">
    <text evidence="1">The sequence shown here is derived from an EMBL/GenBank/DDBJ whole genome shotgun (WGS) entry which is preliminary data.</text>
</comment>
<gene>
    <name evidence="1" type="ORF">H2198_005998</name>
</gene>